<keyword evidence="7 16" id="KW-0432">Leucine biosynthesis</keyword>
<comment type="catalytic activity">
    <reaction evidence="1 16 17">
        <text>(2R,3S)-3-isopropylmalate + NAD(+) = 4-methyl-2-oxopentanoate + CO2 + NADH</text>
        <dbReference type="Rhea" id="RHEA:32271"/>
        <dbReference type="ChEBI" id="CHEBI:16526"/>
        <dbReference type="ChEBI" id="CHEBI:17865"/>
        <dbReference type="ChEBI" id="CHEBI:35121"/>
        <dbReference type="ChEBI" id="CHEBI:57540"/>
        <dbReference type="ChEBI" id="CHEBI:57945"/>
        <dbReference type="EC" id="1.1.1.85"/>
    </reaction>
</comment>
<evidence type="ECO:0000256" key="2">
    <source>
        <dbReference type="ARBA" id="ARBA00001936"/>
    </source>
</evidence>
<evidence type="ECO:0000256" key="4">
    <source>
        <dbReference type="ARBA" id="ARBA00004762"/>
    </source>
</evidence>
<keyword evidence="13 16" id="KW-0520">NAD</keyword>
<feature type="binding site" evidence="16">
    <location>
        <position position="224"/>
    </location>
    <ligand>
        <name>Mg(2+)</name>
        <dbReference type="ChEBI" id="CHEBI:18420"/>
    </ligand>
</feature>
<comment type="similarity">
    <text evidence="5 16">Belongs to the isocitrate and isopropylmalate dehydrogenases family. LeuB type 1 subfamily.</text>
</comment>
<evidence type="ECO:0000256" key="7">
    <source>
        <dbReference type="ARBA" id="ARBA00022430"/>
    </source>
</evidence>
<evidence type="ECO:0000256" key="14">
    <source>
        <dbReference type="ARBA" id="ARBA00023304"/>
    </source>
</evidence>
<dbReference type="InterPro" id="IPR019818">
    <property type="entry name" value="IsoCit/isopropylmalate_DH_CS"/>
</dbReference>
<feature type="binding site" evidence="16">
    <location>
        <position position="136"/>
    </location>
    <ligand>
        <name>substrate</name>
    </ligand>
</feature>
<name>A0A1I6S6C2_9BACL</name>
<dbReference type="GO" id="GO:0003862">
    <property type="term" value="F:3-isopropylmalate dehydrogenase activity"/>
    <property type="evidence" value="ECO:0007669"/>
    <property type="project" value="UniProtKB-UniRule"/>
</dbReference>
<accession>A0A1I6S6C2</accession>
<dbReference type="NCBIfam" id="TIGR00169">
    <property type="entry name" value="leuB"/>
    <property type="match status" value="1"/>
</dbReference>
<evidence type="ECO:0000313" key="20">
    <source>
        <dbReference type="Proteomes" id="UP000198660"/>
    </source>
</evidence>
<keyword evidence="10 16" id="KW-0479">Metal-binding</keyword>
<dbReference type="FunFam" id="3.40.718.10:FF:000028">
    <property type="entry name" value="3-isopropylmalate dehydrogenase"/>
    <property type="match status" value="1"/>
</dbReference>
<dbReference type="HAMAP" id="MF_01033">
    <property type="entry name" value="LeuB_type1"/>
    <property type="match status" value="1"/>
</dbReference>
<dbReference type="AlphaFoldDB" id="A0A1I6S6C2"/>
<feature type="binding site" evidence="16">
    <location>
        <position position="108"/>
    </location>
    <ligand>
        <name>substrate</name>
    </ligand>
</feature>
<evidence type="ECO:0000256" key="8">
    <source>
        <dbReference type="ARBA" id="ARBA00022490"/>
    </source>
</evidence>
<keyword evidence="20" id="KW-1185">Reference proteome</keyword>
<dbReference type="PANTHER" id="PTHR42979">
    <property type="entry name" value="3-ISOPROPYLMALATE DEHYDROGENASE"/>
    <property type="match status" value="1"/>
</dbReference>
<feature type="binding site" evidence="16">
    <location>
        <position position="224"/>
    </location>
    <ligand>
        <name>substrate</name>
    </ligand>
</feature>
<dbReference type="Proteomes" id="UP000198660">
    <property type="component" value="Unassembled WGS sequence"/>
</dbReference>
<dbReference type="SMART" id="SM01329">
    <property type="entry name" value="Iso_dh"/>
    <property type="match status" value="1"/>
</dbReference>
<dbReference type="GO" id="GO:0005829">
    <property type="term" value="C:cytosol"/>
    <property type="evidence" value="ECO:0007669"/>
    <property type="project" value="TreeGrafter"/>
</dbReference>
<dbReference type="EMBL" id="FPAA01000006">
    <property type="protein sequence ID" value="SFS72453.1"/>
    <property type="molecule type" value="Genomic_DNA"/>
</dbReference>
<keyword evidence="8 16" id="KW-0963">Cytoplasm</keyword>
<feature type="binding site" evidence="16">
    <location>
        <position position="98"/>
    </location>
    <ligand>
        <name>substrate</name>
    </ligand>
</feature>
<keyword evidence="12 16" id="KW-0560">Oxidoreductase</keyword>
<comment type="cofactor">
    <cofactor evidence="2">
        <name>Mn(2+)</name>
        <dbReference type="ChEBI" id="CHEBI:29035"/>
    </cofactor>
</comment>
<evidence type="ECO:0000256" key="10">
    <source>
        <dbReference type="ARBA" id="ARBA00022723"/>
    </source>
</evidence>
<evidence type="ECO:0000259" key="18">
    <source>
        <dbReference type="SMART" id="SM01329"/>
    </source>
</evidence>
<evidence type="ECO:0000256" key="16">
    <source>
        <dbReference type="HAMAP-Rule" id="MF_01033"/>
    </source>
</evidence>
<evidence type="ECO:0000256" key="9">
    <source>
        <dbReference type="ARBA" id="ARBA00022605"/>
    </source>
</evidence>
<dbReference type="OrthoDB" id="9806254at2"/>
<dbReference type="RefSeq" id="WP_091837093.1">
    <property type="nucleotide sequence ID" value="NZ_FPAA01000006.1"/>
</dbReference>
<evidence type="ECO:0000256" key="15">
    <source>
        <dbReference type="ARBA" id="ARBA00023577"/>
    </source>
</evidence>
<dbReference type="InterPro" id="IPR004429">
    <property type="entry name" value="Isopropylmalate_DH"/>
</dbReference>
<feature type="binding site" evidence="16">
    <location>
        <position position="248"/>
    </location>
    <ligand>
        <name>Mg(2+)</name>
        <dbReference type="ChEBI" id="CHEBI:18420"/>
    </ligand>
</feature>
<feature type="site" description="Important for catalysis" evidence="16">
    <location>
        <position position="143"/>
    </location>
</feature>
<comment type="subunit">
    <text evidence="6 16 17">Homodimer.</text>
</comment>
<evidence type="ECO:0000313" key="19">
    <source>
        <dbReference type="EMBL" id="SFS72453.1"/>
    </source>
</evidence>
<keyword evidence="9 16" id="KW-0028">Amino-acid biosynthesis</keyword>
<feature type="binding site" evidence="16">
    <location>
        <begin position="282"/>
        <end position="294"/>
    </location>
    <ligand>
        <name>NAD(+)</name>
        <dbReference type="ChEBI" id="CHEBI:57540"/>
    </ligand>
</feature>
<evidence type="ECO:0000256" key="11">
    <source>
        <dbReference type="ARBA" id="ARBA00022842"/>
    </source>
</evidence>
<dbReference type="InterPro" id="IPR024084">
    <property type="entry name" value="IsoPropMal-DH-like_dom"/>
</dbReference>
<dbReference type="GO" id="GO:0009098">
    <property type="term" value="P:L-leucine biosynthetic process"/>
    <property type="evidence" value="ECO:0007669"/>
    <property type="project" value="UniProtKB-UniRule"/>
</dbReference>
<feature type="domain" description="Isopropylmalate dehydrogenase-like" evidence="18">
    <location>
        <begin position="6"/>
        <end position="353"/>
    </location>
</feature>
<evidence type="ECO:0000256" key="3">
    <source>
        <dbReference type="ARBA" id="ARBA00004496"/>
    </source>
</evidence>
<evidence type="ECO:0000256" key="5">
    <source>
        <dbReference type="ARBA" id="ARBA00008319"/>
    </source>
</evidence>
<dbReference type="GO" id="GO:0051287">
    <property type="term" value="F:NAD binding"/>
    <property type="evidence" value="ECO:0007669"/>
    <property type="project" value="InterPro"/>
</dbReference>
<gene>
    <name evidence="16" type="primary">leuB</name>
    <name evidence="19" type="ORF">SAMN05444972_106174</name>
</gene>
<feature type="binding site" evidence="16">
    <location>
        <begin position="78"/>
        <end position="91"/>
    </location>
    <ligand>
        <name>NAD(+)</name>
        <dbReference type="ChEBI" id="CHEBI:57540"/>
    </ligand>
</feature>
<comment type="subcellular location">
    <subcellularLocation>
        <location evidence="3 16">Cytoplasm</location>
    </subcellularLocation>
</comment>
<evidence type="ECO:0000256" key="13">
    <source>
        <dbReference type="ARBA" id="ARBA00023027"/>
    </source>
</evidence>
<keyword evidence="16" id="KW-0464">Manganese</keyword>
<evidence type="ECO:0000256" key="6">
    <source>
        <dbReference type="ARBA" id="ARBA00011738"/>
    </source>
</evidence>
<dbReference type="PANTHER" id="PTHR42979:SF1">
    <property type="entry name" value="3-ISOPROPYLMALATE DEHYDROGENASE"/>
    <property type="match status" value="1"/>
</dbReference>
<dbReference type="UniPathway" id="UPA00048">
    <property type="reaction ID" value="UER00072"/>
</dbReference>
<evidence type="ECO:0000256" key="12">
    <source>
        <dbReference type="ARBA" id="ARBA00023002"/>
    </source>
</evidence>
<dbReference type="GO" id="GO:0000287">
    <property type="term" value="F:magnesium ion binding"/>
    <property type="evidence" value="ECO:0007669"/>
    <property type="project" value="InterPro"/>
</dbReference>
<dbReference type="EC" id="1.1.1.85" evidence="16"/>
<dbReference type="SUPFAM" id="SSF53659">
    <property type="entry name" value="Isocitrate/Isopropylmalate dehydrogenase-like"/>
    <property type="match status" value="1"/>
</dbReference>
<dbReference type="Gene3D" id="3.40.718.10">
    <property type="entry name" value="Isopropylmalate Dehydrogenase"/>
    <property type="match status" value="1"/>
</dbReference>
<comment type="pathway">
    <text evidence="4 16 17">Amino-acid biosynthesis; L-leucine biosynthesis; L-leucine from 3-methyl-2-oxobutanoate: step 3/4.</text>
</comment>
<reference evidence="20" key="1">
    <citation type="submission" date="2016-10" db="EMBL/GenBank/DDBJ databases">
        <authorList>
            <person name="Varghese N."/>
            <person name="Submissions S."/>
        </authorList>
    </citation>
    <scope>NUCLEOTIDE SEQUENCE [LARGE SCALE GENOMIC DNA]</scope>
    <source>
        <strain evidence="20">DSM 45789</strain>
    </source>
</reference>
<evidence type="ECO:0000256" key="17">
    <source>
        <dbReference type="RuleBase" id="RU004445"/>
    </source>
</evidence>
<keyword evidence="11 16" id="KW-0460">Magnesium</keyword>
<comment type="function">
    <text evidence="15 16 17">Catalyzes the oxidation of 3-carboxy-2-hydroxy-4-methylpentanoate (3-isopropylmalate) to 3-carboxy-4-methyl-2-oxopentanoate. The product decarboxylates to 4-methyl-2 oxopentanoate.</text>
</comment>
<proteinExistence type="inferred from homology"/>
<evidence type="ECO:0000256" key="1">
    <source>
        <dbReference type="ARBA" id="ARBA00000624"/>
    </source>
</evidence>
<keyword evidence="14 16" id="KW-0100">Branched-chain amino acid biosynthesis</keyword>
<protein>
    <recommendedName>
        <fullName evidence="16">3-isopropylmalate dehydrogenase</fullName>
        <ecNumber evidence="16">1.1.1.85</ecNumber>
    </recommendedName>
    <alternativeName>
        <fullName evidence="16">3-IPM-DH</fullName>
    </alternativeName>
    <alternativeName>
        <fullName evidence="16">Beta-IPM dehydrogenase</fullName>
        <shortName evidence="16">IMDH</shortName>
    </alternativeName>
</protein>
<feature type="site" description="Important for catalysis" evidence="16">
    <location>
        <position position="192"/>
    </location>
</feature>
<dbReference type="PROSITE" id="PS00470">
    <property type="entry name" value="IDH_IMDH"/>
    <property type="match status" value="1"/>
</dbReference>
<organism evidence="19 20">
    <name type="scientific">Marininema halotolerans</name>
    <dbReference type="NCBI Taxonomy" id="1155944"/>
    <lineage>
        <taxon>Bacteria</taxon>
        <taxon>Bacillati</taxon>
        <taxon>Bacillota</taxon>
        <taxon>Bacilli</taxon>
        <taxon>Bacillales</taxon>
        <taxon>Thermoactinomycetaceae</taxon>
        <taxon>Marininema</taxon>
    </lineage>
</organism>
<dbReference type="Pfam" id="PF00180">
    <property type="entry name" value="Iso_dh"/>
    <property type="match status" value="1"/>
</dbReference>
<sequence length="372" mass="40473">MTRPKRIAVLPGDGIGPEIVEEGVKVMKAAGERFGYHFEIDFGWIGGSAIDRLKNPLPQETLTLCHQADAVLLGAVGGPRWDQHPPALRPEKALLGLRKELDLFANLRPTTLFPGLEDSSTLKPEVLKGVDFLVVRELTGGIYFGEKFTEDTPAGEKATDTLVYSETEVERILRRAFDIAQLRGKKVTSVDKANVLESSRLWRKVADRVAKDYPDVELTHLLVDNCAMQMIRRPADFDVVVTENMFGDILSDEAAILTGSIGLLPSASLGEGHQGLYEPVHGSAPDIAGQGVANPIATILSVALMFRYSFHDDTVAKAIEGAVTDTLASGARTMDLVSTGRLAYSTEEFGDKVVEALNKYQPDPTLPVEAMM</sequence>
<comment type="cofactor">
    <cofactor evidence="16 17">
        <name>Mg(2+)</name>
        <dbReference type="ChEBI" id="CHEBI:18420"/>
    </cofactor>
    <cofactor evidence="16 17">
        <name>Mn(2+)</name>
        <dbReference type="ChEBI" id="CHEBI:29035"/>
    </cofactor>
    <text evidence="16 17">Binds 1 Mg(2+) or Mn(2+) ion per subunit.</text>
</comment>
<feature type="binding site" evidence="16">
    <location>
        <position position="252"/>
    </location>
    <ligand>
        <name>Mg(2+)</name>
        <dbReference type="ChEBI" id="CHEBI:18420"/>
    </ligand>
</feature>